<evidence type="ECO:0000256" key="7">
    <source>
        <dbReference type="SAM" id="Phobius"/>
    </source>
</evidence>
<dbReference type="AlphaFoldDB" id="A0A9P8A3W5"/>
<accession>A0A9P8A3W5</accession>
<dbReference type="GO" id="GO:0010605">
    <property type="term" value="P:negative regulation of macromolecule metabolic process"/>
    <property type="evidence" value="ECO:0007669"/>
    <property type="project" value="UniProtKB-ARBA"/>
</dbReference>
<dbReference type="Proteomes" id="UP000717515">
    <property type="component" value="Unassembled WGS sequence"/>
</dbReference>
<sequence>MAQTVQAPLLPFISDQSLALVLPVIVYWVYSLLFHWISAKEFPWLERYRIHGKDAETRNNVSLPEVIRAVIIQQLLQTALGFMVVLADDYEVTLDDELAQSRYQQWIAIFLSPVLTEATVQHMAYVSYHYLESLARFFVAMAVLDTWQYFLHRLFHVVPFLYKHFHSRHHRLYVTYPVGALYNHPFEGFMMDSVGASIAFLISGMGNRGALVFFSISTLKTVDDHCGYNLPFNPLQQLFSNNADYHDIHHQIFGLKSNFSQPFGTFWDHVLGTYMSRKEANEIIIRNKQRKGARTSTCIAPADFDGRATQCEPKWGNIMTLSQAQFVDSVYIKDEGRHMSGNNSGNDSHDDQTLLAEKTRRGARSVDHLGSSADERKRMATRARIDNGVVSGKGQAPRTHFTPHQRISPSMPLPMFRRRVPVQQTTYHRASPMTRLKAMLMPAHSRHHHHGATASATPVTTRLRHASRMFTRRRRPVRTAAPAQHRRSRSPLASLAALFSMKRRSRPHHGRHVVPMKLNRRSFVGILYDVILFEYASQVQGIRSHCVLSLDDLADAFAFVAEFYKHNRQLMDIPCDQFITRNQLHTVVGLVDYIEEMDRGVYDIFPGPVELQEEAPSFASSSSTKRDRRKQERQERLGAQGPGRNKSKPSMDLFDCGGRGWTDIYSHRGHDLHPDTDTDLDDEYSIRIPGLSKIDIQTFLWEYAYMPEEYQDDIATLVRYLRRDEWMMDGSKGSIVKFDWGLEGVQKYTKEYNQLKIHKIEQREQEEAKKAQEEALRQQEEWSRQQDQIREREAAMRLKTTDDFIWKMHESLAVSAETSNEIEALIKALEIEISEFFEFCFVTLTAVGSFASGVHTHQNDLDLTLTGNIKLITYDSLADALQHYNYESVSVVANTVQQPPSPLSFITFFDSKAGIHCRLTINDPISIYRSKLVHTYALIEPRFGPVMVALKHLAAQRHLLSGFIHEDGHNFMPLGSYALALMLITFLQTENPPLLPKLQQSVPEDDRPPPKETIVHGIDCSFDRDWKHYQGFGSRSTKTVAELLIDFCRFFGYAFDYESKEVNARIGAFRWRPDLTRSALGAHGPLVSPFNAVTVAASTAATQAGNRTEAEASSIRGKKSDDEVPASFHVMDPFIIGYSVSSCCQGESVRLVKECFQEAYEALNEGDINLAFSDSYE</sequence>
<evidence type="ECO:0000256" key="1">
    <source>
        <dbReference type="ARBA" id="ARBA00004370"/>
    </source>
</evidence>
<dbReference type="Pfam" id="PF22600">
    <property type="entry name" value="MTPAP-like_central"/>
    <property type="match status" value="1"/>
</dbReference>
<evidence type="ECO:0000259" key="9">
    <source>
        <dbReference type="Pfam" id="PF22600"/>
    </source>
</evidence>
<gene>
    <name evidence="10" type="ORF">KVV02_003542</name>
</gene>
<keyword evidence="2 7" id="KW-0812">Transmembrane</keyword>
<comment type="caution">
    <text evidence="10">The sequence shown here is derived from an EMBL/GenBank/DDBJ whole genome shotgun (WGS) entry which is preliminary data.</text>
</comment>
<dbReference type="Gene3D" id="1.10.1410.10">
    <property type="match status" value="1"/>
</dbReference>
<evidence type="ECO:0000313" key="11">
    <source>
        <dbReference type="Proteomes" id="UP000717515"/>
    </source>
</evidence>
<dbReference type="PANTHER" id="PTHR11863">
    <property type="entry name" value="STEROL DESATURASE"/>
    <property type="match status" value="1"/>
</dbReference>
<evidence type="ECO:0000256" key="2">
    <source>
        <dbReference type="ARBA" id="ARBA00022692"/>
    </source>
</evidence>
<dbReference type="InterPro" id="IPR043519">
    <property type="entry name" value="NT_sf"/>
</dbReference>
<evidence type="ECO:0000256" key="5">
    <source>
        <dbReference type="SAM" id="Coils"/>
    </source>
</evidence>
<dbReference type="EMBL" id="JAIFTL010000085">
    <property type="protein sequence ID" value="KAG9323882.1"/>
    <property type="molecule type" value="Genomic_DNA"/>
</dbReference>
<feature type="domain" description="Fatty acid hydroxylase" evidence="8">
    <location>
        <begin position="137"/>
        <end position="273"/>
    </location>
</feature>
<proteinExistence type="predicted"/>
<evidence type="ECO:0000256" key="6">
    <source>
        <dbReference type="SAM" id="MobiDB-lite"/>
    </source>
</evidence>
<comment type="subcellular location">
    <subcellularLocation>
        <location evidence="1">Membrane</location>
    </subcellularLocation>
</comment>
<evidence type="ECO:0000256" key="3">
    <source>
        <dbReference type="ARBA" id="ARBA00022989"/>
    </source>
</evidence>
<dbReference type="SUPFAM" id="SSF81631">
    <property type="entry name" value="PAP/OAS1 substrate-binding domain"/>
    <property type="match status" value="1"/>
</dbReference>
<keyword evidence="4 7" id="KW-0472">Membrane</keyword>
<name>A0A9P8A3W5_MORAP</name>
<feature type="compositionally biased region" description="Basic and acidic residues" evidence="6">
    <location>
        <begin position="358"/>
        <end position="378"/>
    </location>
</feature>
<dbReference type="InterPro" id="IPR006694">
    <property type="entry name" value="Fatty_acid_hydroxylase"/>
</dbReference>
<dbReference type="GO" id="GO:0005506">
    <property type="term" value="F:iron ion binding"/>
    <property type="evidence" value="ECO:0007669"/>
    <property type="project" value="InterPro"/>
</dbReference>
<dbReference type="Pfam" id="PF04116">
    <property type="entry name" value="FA_hydroxylase"/>
    <property type="match status" value="1"/>
</dbReference>
<dbReference type="GO" id="GO:0016491">
    <property type="term" value="F:oxidoreductase activity"/>
    <property type="evidence" value="ECO:0007669"/>
    <property type="project" value="InterPro"/>
</dbReference>
<feature type="region of interest" description="Disordered" evidence="6">
    <location>
        <begin position="358"/>
        <end position="412"/>
    </location>
</feature>
<reference evidence="10" key="1">
    <citation type="submission" date="2021-07" db="EMBL/GenBank/DDBJ databases">
        <title>Draft genome of Mortierella alpina, strain LL118, isolated from an aspen leaf litter sample.</title>
        <authorList>
            <person name="Yang S."/>
            <person name="Vinatzer B.A."/>
        </authorList>
    </citation>
    <scope>NUCLEOTIDE SEQUENCE</scope>
    <source>
        <strain evidence="10">LL118</strain>
    </source>
</reference>
<feature type="domain" description="Poly(A) RNA polymerase mitochondrial-like central palm" evidence="9">
    <location>
        <begin position="803"/>
        <end position="937"/>
    </location>
</feature>
<dbReference type="GO" id="GO:0016020">
    <property type="term" value="C:membrane"/>
    <property type="evidence" value="ECO:0007669"/>
    <property type="project" value="UniProtKB-SubCell"/>
</dbReference>
<keyword evidence="5" id="KW-0175">Coiled coil</keyword>
<keyword evidence="3 7" id="KW-1133">Transmembrane helix</keyword>
<feature type="coiled-coil region" evidence="5">
    <location>
        <begin position="745"/>
        <end position="788"/>
    </location>
</feature>
<dbReference type="InterPro" id="IPR050307">
    <property type="entry name" value="Sterol_Desaturase_Related"/>
</dbReference>
<evidence type="ECO:0000313" key="10">
    <source>
        <dbReference type="EMBL" id="KAG9323882.1"/>
    </source>
</evidence>
<dbReference type="GO" id="GO:0016779">
    <property type="term" value="F:nucleotidyltransferase activity"/>
    <property type="evidence" value="ECO:0007669"/>
    <property type="project" value="UniProtKB-ARBA"/>
</dbReference>
<feature type="transmembrane region" description="Helical" evidence="7">
    <location>
        <begin position="20"/>
        <end position="39"/>
    </location>
</feature>
<evidence type="ECO:0000259" key="8">
    <source>
        <dbReference type="Pfam" id="PF04116"/>
    </source>
</evidence>
<evidence type="ECO:0000256" key="4">
    <source>
        <dbReference type="ARBA" id="ARBA00023136"/>
    </source>
</evidence>
<dbReference type="GO" id="GO:0008610">
    <property type="term" value="P:lipid biosynthetic process"/>
    <property type="evidence" value="ECO:0007669"/>
    <property type="project" value="InterPro"/>
</dbReference>
<dbReference type="SUPFAM" id="SSF81301">
    <property type="entry name" value="Nucleotidyltransferase"/>
    <property type="match status" value="1"/>
</dbReference>
<dbReference type="InterPro" id="IPR054708">
    <property type="entry name" value="MTPAP-like_central"/>
</dbReference>
<feature type="region of interest" description="Disordered" evidence="6">
    <location>
        <begin position="613"/>
        <end position="650"/>
    </location>
</feature>
<organism evidence="10 11">
    <name type="scientific">Mortierella alpina</name>
    <name type="common">Oleaginous fungus</name>
    <name type="synonym">Mortierella renispora</name>
    <dbReference type="NCBI Taxonomy" id="64518"/>
    <lineage>
        <taxon>Eukaryota</taxon>
        <taxon>Fungi</taxon>
        <taxon>Fungi incertae sedis</taxon>
        <taxon>Mucoromycota</taxon>
        <taxon>Mortierellomycotina</taxon>
        <taxon>Mortierellomycetes</taxon>
        <taxon>Mortierellales</taxon>
        <taxon>Mortierellaceae</taxon>
        <taxon>Mortierella</taxon>
    </lineage>
</organism>
<protein>
    <submittedName>
        <fullName evidence="10">Uncharacterized protein</fullName>
    </submittedName>
</protein>